<dbReference type="AlphaFoldDB" id="A0A8J2YW57"/>
<dbReference type="PANTHER" id="PTHR35024:SF4">
    <property type="entry name" value="POLYMER-FORMING CYTOSKELETAL PROTEIN"/>
    <property type="match status" value="1"/>
</dbReference>
<comment type="caution">
    <text evidence="2">The sequence shown here is derived from an EMBL/GenBank/DDBJ whole genome shotgun (WGS) entry which is preliminary data.</text>
</comment>
<accession>A0A8J2YW57</accession>
<dbReference type="EMBL" id="BMJQ01000009">
    <property type="protein sequence ID" value="GGF27328.1"/>
    <property type="molecule type" value="Genomic_DNA"/>
</dbReference>
<dbReference type="RefSeq" id="WP_189048375.1">
    <property type="nucleotide sequence ID" value="NZ_BMJQ01000009.1"/>
</dbReference>
<proteinExistence type="inferred from homology"/>
<reference evidence="2" key="1">
    <citation type="journal article" date="2014" name="Int. J. Syst. Evol. Microbiol.">
        <title>Complete genome sequence of Corynebacterium casei LMG S-19264T (=DSM 44701T), isolated from a smear-ripened cheese.</title>
        <authorList>
            <consortium name="US DOE Joint Genome Institute (JGI-PGF)"/>
            <person name="Walter F."/>
            <person name="Albersmeier A."/>
            <person name="Kalinowski J."/>
            <person name="Ruckert C."/>
        </authorList>
    </citation>
    <scope>NUCLEOTIDE SEQUENCE</scope>
    <source>
        <strain evidence="2">CGMCC 1.15725</strain>
    </source>
</reference>
<keyword evidence="3" id="KW-1185">Reference proteome</keyword>
<evidence type="ECO:0000313" key="2">
    <source>
        <dbReference type="EMBL" id="GGF27328.1"/>
    </source>
</evidence>
<name>A0A8J2YW57_9PROT</name>
<comment type="similarity">
    <text evidence="1">Belongs to the bactofilin family.</text>
</comment>
<evidence type="ECO:0000313" key="3">
    <source>
        <dbReference type="Proteomes" id="UP000646365"/>
    </source>
</evidence>
<dbReference type="InterPro" id="IPR007607">
    <property type="entry name" value="BacA/B"/>
</dbReference>
<organism evidence="2 3">
    <name type="scientific">Aliidongia dinghuensis</name>
    <dbReference type="NCBI Taxonomy" id="1867774"/>
    <lineage>
        <taxon>Bacteria</taxon>
        <taxon>Pseudomonadati</taxon>
        <taxon>Pseudomonadota</taxon>
        <taxon>Alphaproteobacteria</taxon>
        <taxon>Rhodospirillales</taxon>
        <taxon>Dongiaceae</taxon>
        <taxon>Aliidongia</taxon>
    </lineage>
</organism>
<dbReference type="PANTHER" id="PTHR35024">
    <property type="entry name" value="HYPOTHETICAL CYTOSOLIC PROTEIN"/>
    <property type="match status" value="1"/>
</dbReference>
<reference evidence="2" key="2">
    <citation type="submission" date="2020-09" db="EMBL/GenBank/DDBJ databases">
        <authorList>
            <person name="Sun Q."/>
            <person name="Zhou Y."/>
        </authorList>
    </citation>
    <scope>NUCLEOTIDE SEQUENCE</scope>
    <source>
        <strain evidence="2">CGMCC 1.15725</strain>
    </source>
</reference>
<sequence>MFSRRRTEEGGKPQPVVSRRGGLSILAADFQITGSLRSDGEIHIDGIVNGDVEASAITVGQTGTVIGNLYADRVTIAGTVHGLVSASHVSLLKTARVHADVRCHAFDSAPGAVLELQGESAAATAEAAAEPEVS</sequence>
<evidence type="ECO:0008006" key="4">
    <source>
        <dbReference type="Google" id="ProtNLM"/>
    </source>
</evidence>
<gene>
    <name evidence="2" type="ORF">GCM10011611_36720</name>
</gene>
<dbReference type="Pfam" id="PF04519">
    <property type="entry name" value="Bactofilin"/>
    <property type="match status" value="1"/>
</dbReference>
<protein>
    <recommendedName>
        <fullName evidence="4">Polymer-forming cytoskeletal protein</fullName>
    </recommendedName>
</protein>
<evidence type="ECO:0000256" key="1">
    <source>
        <dbReference type="ARBA" id="ARBA00044755"/>
    </source>
</evidence>
<dbReference type="Proteomes" id="UP000646365">
    <property type="component" value="Unassembled WGS sequence"/>
</dbReference>